<sequence length="233" mass="25525">MEHPLGGFKRLVGAVELAQLRRLVGKGLGGADTGQARLDIRVDGGGLPLHSVRRLRHGPAKAPNHGEKHGKNYRDHQRQPPLDGKHHRKGPHNGHKGNKHVLRPVVGQLRDVEQVGGEPAHQLAGAVFVVVTEIQLLHVVKQVPADIRLHQNAEGVPVIGDDVAQGRPQGKSRHHRRHHGEKRLPRVCGQQGIHAPPGDKGKRQIDEGHHKRATDVQKEKPPVGLEIADKNLK</sequence>
<evidence type="ECO:0000256" key="1">
    <source>
        <dbReference type="SAM" id="MobiDB-lite"/>
    </source>
</evidence>
<feature type="compositionally biased region" description="Basic residues" evidence="1">
    <location>
        <begin position="85"/>
        <end position="100"/>
    </location>
</feature>
<feature type="region of interest" description="Disordered" evidence="1">
    <location>
        <begin position="160"/>
        <end position="233"/>
    </location>
</feature>
<dbReference type="EMBL" id="VSSQ01028708">
    <property type="protein sequence ID" value="MPM78531.1"/>
    <property type="molecule type" value="Genomic_DNA"/>
</dbReference>
<reference evidence="2" key="1">
    <citation type="submission" date="2019-08" db="EMBL/GenBank/DDBJ databases">
        <authorList>
            <person name="Kucharzyk K."/>
            <person name="Murdoch R.W."/>
            <person name="Higgins S."/>
            <person name="Loffler F."/>
        </authorList>
    </citation>
    <scope>NUCLEOTIDE SEQUENCE</scope>
</reference>
<protein>
    <submittedName>
        <fullName evidence="2">Uncharacterized protein</fullName>
    </submittedName>
</protein>
<feature type="compositionally biased region" description="Basic residues" evidence="1">
    <location>
        <begin position="170"/>
        <end position="181"/>
    </location>
</feature>
<feature type="region of interest" description="Disordered" evidence="1">
    <location>
        <begin position="49"/>
        <end position="100"/>
    </location>
</feature>
<gene>
    <name evidence="2" type="ORF">SDC9_125542</name>
</gene>
<proteinExistence type="predicted"/>
<comment type="caution">
    <text evidence="2">The sequence shown here is derived from an EMBL/GenBank/DDBJ whole genome shotgun (WGS) entry which is preliminary data.</text>
</comment>
<name>A0A645CNM2_9ZZZZ</name>
<evidence type="ECO:0000313" key="2">
    <source>
        <dbReference type="EMBL" id="MPM78531.1"/>
    </source>
</evidence>
<organism evidence="2">
    <name type="scientific">bioreactor metagenome</name>
    <dbReference type="NCBI Taxonomy" id="1076179"/>
    <lineage>
        <taxon>unclassified sequences</taxon>
        <taxon>metagenomes</taxon>
        <taxon>ecological metagenomes</taxon>
    </lineage>
</organism>
<feature type="compositionally biased region" description="Basic and acidic residues" evidence="1">
    <location>
        <begin position="64"/>
        <end position="78"/>
    </location>
</feature>
<accession>A0A645CNM2</accession>
<feature type="compositionally biased region" description="Basic and acidic residues" evidence="1">
    <location>
        <begin position="197"/>
        <end position="233"/>
    </location>
</feature>
<dbReference type="AlphaFoldDB" id="A0A645CNM2"/>